<dbReference type="Gene3D" id="1.20.1290.10">
    <property type="entry name" value="AhpD-like"/>
    <property type="match status" value="1"/>
</dbReference>
<dbReference type="SUPFAM" id="SSF69118">
    <property type="entry name" value="AhpD-like"/>
    <property type="match status" value="1"/>
</dbReference>
<evidence type="ECO:0000259" key="1">
    <source>
        <dbReference type="Pfam" id="PF02627"/>
    </source>
</evidence>
<sequence>MNEQPTHGTSGLGGRLPLLRPDALDEAQRAVHARLQVTRLPSADGAGYTAALPDGRLIGPFNVMLRNPRIAQPLLEWAQAISKSGIPADVREVVILTVAAHWRAEYALYAHTAGAERAGVPQAAVVALRQGDDTPCGLRAEADVAHRVATALVRDHHISDDLYAEAVATFDTDSLVALVNLIGQYMNTCALLTCFQVPAPTQHRTTAPTA</sequence>
<dbReference type="InterPro" id="IPR029032">
    <property type="entry name" value="AhpD-like"/>
</dbReference>
<dbReference type="EMBL" id="JBHSPA010000023">
    <property type="protein sequence ID" value="MFC5826174.1"/>
    <property type="molecule type" value="Genomic_DNA"/>
</dbReference>
<protein>
    <submittedName>
        <fullName evidence="2">Carboxymuconolactone decarboxylase family protein</fullName>
    </submittedName>
</protein>
<keyword evidence="3" id="KW-1185">Reference proteome</keyword>
<dbReference type="RefSeq" id="WP_379515678.1">
    <property type="nucleotide sequence ID" value="NZ_JBHSPA010000023.1"/>
</dbReference>
<name>A0ABW1CKC1_9ACTN</name>
<dbReference type="Proteomes" id="UP001596058">
    <property type="component" value="Unassembled WGS sequence"/>
</dbReference>
<feature type="domain" description="Carboxymuconolactone decarboxylase-like" evidence="1">
    <location>
        <begin position="78"/>
        <end position="144"/>
    </location>
</feature>
<dbReference type="PANTHER" id="PTHR34846">
    <property type="entry name" value="4-CARBOXYMUCONOLACTONE DECARBOXYLASE FAMILY PROTEIN (AFU_ORTHOLOGUE AFUA_6G11590)"/>
    <property type="match status" value="1"/>
</dbReference>
<proteinExistence type="predicted"/>
<evidence type="ECO:0000313" key="3">
    <source>
        <dbReference type="Proteomes" id="UP001596058"/>
    </source>
</evidence>
<dbReference type="PANTHER" id="PTHR34846:SF11">
    <property type="entry name" value="4-CARBOXYMUCONOLACTONE DECARBOXYLASE FAMILY PROTEIN (AFU_ORTHOLOGUE AFUA_6G11590)"/>
    <property type="match status" value="1"/>
</dbReference>
<dbReference type="Pfam" id="PF02627">
    <property type="entry name" value="CMD"/>
    <property type="match status" value="1"/>
</dbReference>
<gene>
    <name evidence="2" type="ORF">ACFPZ3_20085</name>
</gene>
<evidence type="ECO:0000313" key="2">
    <source>
        <dbReference type="EMBL" id="MFC5826174.1"/>
    </source>
</evidence>
<dbReference type="InterPro" id="IPR003779">
    <property type="entry name" value="CMD-like"/>
</dbReference>
<comment type="caution">
    <text evidence="2">The sequence shown here is derived from an EMBL/GenBank/DDBJ whole genome shotgun (WGS) entry which is preliminary data.</text>
</comment>
<accession>A0ABW1CKC1</accession>
<organism evidence="2 3">
    <name type="scientific">Nonomuraea insulae</name>
    <dbReference type="NCBI Taxonomy" id="1616787"/>
    <lineage>
        <taxon>Bacteria</taxon>
        <taxon>Bacillati</taxon>
        <taxon>Actinomycetota</taxon>
        <taxon>Actinomycetes</taxon>
        <taxon>Streptosporangiales</taxon>
        <taxon>Streptosporangiaceae</taxon>
        <taxon>Nonomuraea</taxon>
    </lineage>
</organism>
<reference evidence="3" key="1">
    <citation type="journal article" date="2019" name="Int. J. Syst. Evol. Microbiol.">
        <title>The Global Catalogue of Microorganisms (GCM) 10K type strain sequencing project: providing services to taxonomists for standard genome sequencing and annotation.</title>
        <authorList>
            <consortium name="The Broad Institute Genomics Platform"/>
            <consortium name="The Broad Institute Genome Sequencing Center for Infectious Disease"/>
            <person name="Wu L."/>
            <person name="Ma J."/>
        </authorList>
    </citation>
    <scope>NUCLEOTIDE SEQUENCE [LARGE SCALE GENOMIC DNA]</scope>
    <source>
        <strain evidence="3">CCUG 53903</strain>
    </source>
</reference>